<dbReference type="InterPro" id="IPR001930">
    <property type="entry name" value="Peptidase_M1"/>
</dbReference>
<dbReference type="Pfam" id="PF01433">
    <property type="entry name" value="Peptidase_M1"/>
    <property type="match status" value="1"/>
</dbReference>
<dbReference type="PANTHER" id="PTHR11533">
    <property type="entry name" value="PROTEASE M1 ZINC METALLOPROTEASE"/>
    <property type="match status" value="1"/>
</dbReference>
<dbReference type="GO" id="GO:0043171">
    <property type="term" value="P:peptide catabolic process"/>
    <property type="evidence" value="ECO:0007669"/>
    <property type="project" value="TreeGrafter"/>
</dbReference>
<accession>A0A255FYI3</accession>
<dbReference type="EMBL" id="NMVO01000018">
    <property type="protein sequence ID" value="OYO08739.1"/>
    <property type="molecule type" value="Genomic_DNA"/>
</dbReference>
<evidence type="ECO:0000256" key="12">
    <source>
        <dbReference type="ARBA" id="ARBA00029811"/>
    </source>
</evidence>
<dbReference type="SUPFAM" id="SSF63737">
    <property type="entry name" value="Leukotriene A4 hydrolase N-terminal domain"/>
    <property type="match status" value="1"/>
</dbReference>
<dbReference type="InterPro" id="IPR012778">
    <property type="entry name" value="Pept_M1_aminopeptidase"/>
</dbReference>
<gene>
    <name evidence="17" type="primary">pepN</name>
    <name evidence="17" type="ORF">CGZ94_19725</name>
</gene>
<evidence type="ECO:0000256" key="11">
    <source>
        <dbReference type="ARBA" id="ARBA00023049"/>
    </source>
</evidence>
<evidence type="ECO:0000256" key="8">
    <source>
        <dbReference type="ARBA" id="ARBA00022723"/>
    </source>
</evidence>
<evidence type="ECO:0000259" key="16">
    <source>
        <dbReference type="Pfam" id="PF17900"/>
    </source>
</evidence>
<evidence type="ECO:0000313" key="18">
    <source>
        <dbReference type="Proteomes" id="UP000215896"/>
    </source>
</evidence>
<keyword evidence="18" id="KW-1185">Reference proteome</keyword>
<evidence type="ECO:0000256" key="10">
    <source>
        <dbReference type="ARBA" id="ARBA00022833"/>
    </source>
</evidence>
<dbReference type="InterPro" id="IPR045357">
    <property type="entry name" value="Aminopeptidase_N-like_N"/>
</dbReference>
<dbReference type="EC" id="3.4.11.2" evidence="4"/>
<evidence type="ECO:0000256" key="6">
    <source>
        <dbReference type="ARBA" id="ARBA00022438"/>
    </source>
</evidence>
<dbReference type="GO" id="GO:0016020">
    <property type="term" value="C:membrane"/>
    <property type="evidence" value="ECO:0007669"/>
    <property type="project" value="TreeGrafter"/>
</dbReference>
<evidence type="ECO:0000256" key="3">
    <source>
        <dbReference type="ARBA" id="ARBA00010136"/>
    </source>
</evidence>
<evidence type="ECO:0000256" key="4">
    <source>
        <dbReference type="ARBA" id="ARBA00012564"/>
    </source>
</evidence>
<feature type="domain" description="Peptidase M1 membrane alanine aminopeptidase" evidence="14">
    <location>
        <begin position="241"/>
        <end position="453"/>
    </location>
</feature>
<comment type="similarity">
    <text evidence="3">Belongs to the peptidase M1 family.</text>
</comment>
<dbReference type="InterPro" id="IPR024571">
    <property type="entry name" value="ERAP1-like_C_dom"/>
</dbReference>
<dbReference type="AlphaFoldDB" id="A0A255FYI3"/>
<dbReference type="NCBIfam" id="TIGR02412">
    <property type="entry name" value="pepN_strep_liv"/>
    <property type="match status" value="1"/>
</dbReference>
<dbReference type="OrthoDB" id="3885507at2"/>
<dbReference type="Gene3D" id="1.10.390.10">
    <property type="entry name" value="Neutral Protease Domain 2"/>
    <property type="match status" value="1"/>
</dbReference>
<dbReference type="Proteomes" id="UP000215896">
    <property type="component" value="Unassembled WGS sequence"/>
</dbReference>
<evidence type="ECO:0000256" key="5">
    <source>
        <dbReference type="ARBA" id="ARBA00015611"/>
    </source>
</evidence>
<dbReference type="PRINTS" id="PR00756">
    <property type="entry name" value="ALADIPTASE"/>
</dbReference>
<feature type="domain" description="Aminopeptidase N-like N-terminal" evidence="16">
    <location>
        <begin position="108"/>
        <end position="197"/>
    </location>
</feature>
<evidence type="ECO:0000256" key="2">
    <source>
        <dbReference type="ARBA" id="ARBA00001947"/>
    </source>
</evidence>
<keyword evidence="8" id="KW-0479">Metal-binding</keyword>
<dbReference type="CDD" id="cd09602">
    <property type="entry name" value="M1_APN"/>
    <property type="match status" value="1"/>
</dbReference>
<sequence>MYPANITRQEAHARAGLVRTDAYELVIDLTGRDPSGADLEHRDQNFVTSSTIRFSSDAGMTYVDAIADELLSGEFDGKPLDTTDFDGERLPIELTKGDHVLTVVARHRYSRSGQGLHRFVDPADGGTYLYTQFEPADARRVYANFEQPDLKASFTVSVLAPESWTVLGNSPDAEPKPIGDGFARWDFQPTKRISTYVTGIVAGDYHREQATITSSKGTIPASVVCRRSLADKLDLDRIMATTQGGFEVFEKHFGAPYPFESYDQAFVPEYNMGAMENVGLVTFRDDLIFRSRATAAQYESRDNTILHELAHMWFGDLVTMRWWDDLWLKESFAEWASHFAQSQLDTDENHAWAAFSNARKNWAYRADQLPSTHPIAADMVDLEAVELNFDGITYAKGASTLRQLVAFVGRDAFLAGARRYFEKHAFGNTELTDLLAVLEESSGRDLTEWSKQWLESAGVNTLAAEFSTDRSGVITEFAIRQTASAEHPTLRQHRIAIGLYESIDGKLRRVHRVETDVAGELTPVKELIGKHQPDLVLVNDDDLTFAKVRLDPRSRRTAVENLDQVDDELARAVLWGSAWDMCRDAELPVADYLQLALTGVATETDQTAVSRVLGQAQTALARYVPADRQPELRTQLITGLAGLLRDAAPGSDHQLAFARALASSVDSDAGVELLNGWLNDEEVPPGLTIDTELRWHLLTQLARLGAVGTEQLDAELQRDNTISGAEHAAGARAALPGEADKAAAWQLATATAGLPNETHRSICLQFNQAGQAGVLAPYAERYLDLAELISGRKGVWESNGTVFAQAALTYLFPWPNADQDFLHRLDSWLAEAQIEDSARRIIGEGRDDALRALRAREFNAR</sequence>
<comment type="cofactor">
    <cofactor evidence="2">
        <name>Zn(2+)</name>
        <dbReference type="ChEBI" id="CHEBI:29105"/>
    </cofactor>
</comment>
<dbReference type="GO" id="GO:0070006">
    <property type="term" value="F:metalloaminopeptidase activity"/>
    <property type="evidence" value="ECO:0007669"/>
    <property type="project" value="TreeGrafter"/>
</dbReference>
<dbReference type="GO" id="GO:0016285">
    <property type="term" value="F:alanyl aminopeptidase activity"/>
    <property type="evidence" value="ECO:0007669"/>
    <property type="project" value="UniProtKB-EC"/>
</dbReference>
<organism evidence="17 18">
    <name type="scientific">Enemella evansiae</name>
    <dbReference type="NCBI Taxonomy" id="2016499"/>
    <lineage>
        <taxon>Bacteria</taxon>
        <taxon>Bacillati</taxon>
        <taxon>Actinomycetota</taxon>
        <taxon>Actinomycetes</taxon>
        <taxon>Propionibacteriales</taxon>
        <taxon>Propionibacteriaceae</taxon>
        <taxon>Enemella</taxon>
    </lineage>
</organism>
<proteinExistence type="inferred from homology"/>
<evidence type="ECO:0000256" key="7">
    <source>
        <dbReference type="ARBA" id="ARBA00022670"/>
    </source>
</evidence>
<dbReference type="Pfam" id="PF17900">
    <property type="entry name" value="Peptidase_M1_N"/>
    <property type="match status" value="1"/>
</dbReference>
<keyword evidence="7" id="KW-0645">Protease</keyword>
<dbReference type="GO" id="GO:0042277">
    <property type="term" value="F:peptide binding"/>
    <property type="evidence" value="ECO:0007669"/>
    <property type="project" value="TreeGrafter"/>
</dbReference>
<evidence type="ECO:0000259" key="14">
    <source>
        <dbReference type="Pfam" id="PF01433"/>
    </source>
</evidence>
<dbReference type="InterPro" id="IPR014782">
    <property type="entry name" value="Peptidase_M1_dom"/>
</dbReference>
<dbReference type="PANTHER" id="PTHR11533:SF174">
    <property type="entry name" value="PUROMYCIN-SENSITIVE AMINOPEPTIDASE-RELATED"/>
    <property type="match status" value="1"/>
</dbReference>
<dbReference type="InterPro" id="IPR027268">
    <property type="entry name" value="Peptidase_M4/M1_CTD_sf"/>
</dbReference>
<comment type="catalytic activity">
    <reaction evidence="1">
        <text>Release of an N-terminal amino acid, Xaa-|-Yaa- from a peptide, amide or arylamide. Xaa is preferably Ala, but may be most amino acids including Pro (slow action). When a terminal hydrophobic residue is followed by a prolyl residue, the two may be released as an intact Xaa-Pro dipeptide.</text>
        <dbReference type="EC" id="3.4.11.2"/>
    </reaction>
</comment>
<dbReference type="RefSeq" id="WP_094406955.1">
    <property type="nucleotide sequence ID" value="NZ_NMVO01000018.1"/>
</dbReference>
<comment type="caution">
    <text evidence="17">The sequence shown here is derived from an EMBL/GenBank/DDBJ whole genome shotgun (WGS) entry which is preliminary data.</text>
</comment>
<dbReference type="GO" id="GO:0006508">
    <property type="term" value="P:proteolysis"/>
    <property type="evidence" value="ECO:0007669"/>
    <property type="project" value="UniProtKB-KW"/>
</dbReference>
<evidence type="ECO:0000313" key="17">
    <source>
        <dbReference type="EMBL" id="OYO08739.1"/>
    </source>
</evidence>
<protein>
    <recommendedName>
        <fullName evidence="5">Aminopeptidase N</fullName>
        <ecNumber evidence="4">3.4.11.2</ecNumber>
    </recommendedName>
    <alternativeName>
        <fullName evidence="12">Alanine aminopeptidase</fullName>
    </alternativeName>
    <alternativeName>
        <fullName evidence="13">Lysyl aminopeptidase</fullName>
    </alternativeName>
</protein>
<name>A0A255FYI3_9ACTN</name>
<keyword evidence="9" id="KW-0378">Hydrolase</keyword>
<dbReference type="SUPFAM" id="SSF55486">
    <property type="entry name" value="Metalloproteases ('zincins'), catalytic domain"/>
    <property type="match status" value="1"/>
</dbReference>
<dbReference type="Pfam" id="PF11838">
    <property type="entry name" value="ERAP1_C"/>
    <property type="match status" value="1"/>
</dbReference>
<keyword evidence="11" id="KW-0482">Metalloprotease</keyword>
<keyword evidence="10" id="KW-0862">Zinc</keyword>
<dbReference type="InterPro" id="IPR042097">
    <property type="entry name" value="Aminopeptidase_N-like_N_sf"/>
</dbReference>
<dbReference type="GO" id="GO:0005615">
    <property type="term" value="C:extracellular space"/>
    <property type="evidence" value="ECO:0007669"/>
    <property type="project" value="TreeGrafter"/>
</dbReference>
<dbReference type="FunFam" id="1.10.390.10:FF:000004">
    <property type="entry name" value="Aminopeptidase N"/>
    <property type="match status" value="1"/>
</dbReference>
<dbReference type="GO" id="GO:0008270">
    <property type="term" value="F:zinc ion binding"/>
    <property type="evidence" value="ECO:0007669"/>
    <property type="project" value="InterPro"/>
</dbReference>
<feature type="domain" description="ERAP1-like C-terminal" evidence="15">
    <location>
        <begin position="535"/>
        <end position="849"/>
    </location>
</feature>
<dbReference type="GO" id="GO:0005737">
    <property type="term" value="C:cytoplasm"/>
    <property type="evidence" value="ECO:0007669"/>
    <property type="project" value="TreeGrafter"/>
</dbReference>
<evidence type="ECO:0000256" key="9">
    <source>
        <dbReference type="ARBA" id="ARBA00022801"/>
    </source>
</evidence>
<evidence type="ECO:0000256" key="13">
    <source>
        <dbReference type="ARBA" id="ARBA00031533"/>
    </source>
</evidence>
<dbReference type="Gene3D" id="2.60.40.1730">
    <property type="entry name" value="tricorn interacting facor f3 domain"/>
    <property type="match status" value="1"/>
</dbReference>
<reference evidence="17 18" key="1">
    <citation type="submission" date="2017-07" db="EMBL/GenBank/DDBJ databases">
        <title>Draft whole genome sequences of clinical Proprionibacteriaceae strains.</title>
        <authorList>
            <person name="Bernier A.-M."/>
            <person name="Bernard K."/>
            <person name="Domingo M.-C."/>
        </authorList>
    </citation>
    <scope>NUCLEOTIDE SEQUENCE [LARGE SCALE GENOMIC DNA]</scope>
    <source>
        <strain evidence="17 18">NML 030167</strain>
    </source>
</reference>
<evidence type="ECO:0000256" key="1">
    <source>
        <dbReference type="ARBA" id="ARBA00000098"/>
    </source>
</evidence>
<dbReference type="InterPro" id="IPR050344">
    <property type="entry name" value="Peptidase_M1_aminopeptidases"/>
</dbReference>
<keyword evidence="6 17" id="KW-0031">Aminopeptidase</keyword>
<evidence type="ECO:0000259" key="15">
    <source>
        <dbReference type="Pfam" id="PF11838"/>
    </source>
</evidence>